<accession>A0A915KPR4</accession>
<dbReference type="Proteomes" id="UP000887565">
    <property type="component" value="Unplaced"/>
</dbReference>
<protein>
    <submittedName>
        <fullName evidence="2">Uncharacterized protein</fullName>
    </submittedName>
</protein>
<evidence type="ECO:0000313" key="2">
    <source>
        <dbReference type="WBParaSite" id="nRc.2.0.1.t40731-RA"/>
    </source>
</evidence>
<dbReference type="AlphaFoldDB" id="A0A915KPR4"/>
<dbReference type="WBParaSite" id="nRc.2.0.1.t40731-RA">
    <property type="protein sequence ID" value="nRc.2.0.1.t40731-RA"/>
    <property type="gene ID" value="nRc.2.0.1.g40731"/>
</dbReference>
<keyword evidence="1" id="KW-1185">Reference proteome</keyword>
<evidence type="ECO:0000313" key="1">
    <source>
        <dbReference type="Proteomes" id="UP000887565"/>
    </source>
</evidence>
<organism evidence="1 2">
    <name type="scientific">Romanomermis culicivorax</name>
    <name type="common">Nematode worm</name>
    <dbReference type="NCBI Taxonomy" id="13658"/>
    <lineage>
        <taxon>Eukaryota</taxon>
        <taxon>Metazoa</taxon>
        <taxon>Ecdysozoa</taxon>
        <taxon>Nematoda</taxon>
        <taxon>Enoplea</taxon>
        <taxon>Dorylaimia</taxon>
        <taxon>Mermithida</taxon>
        <taxon>Mermithoidea</taxon>
        <taxon>Mermithidae</taxon>
        <taxon>Romanomermis</taxon>
    </lineage>
</organism>
<name>A0A915KPR4_ROMCU</name>
<sequence>MRHLPFSLLGGYEQRITFDYNCAPQLTLRLNYNTYQHILMQAQLKMHEKIKANLDVAAAVSKEYFDRKARTRAFAVNHLVLLTNTQKANKIQPDFIRPFIIMDTSRAAENVVTIDSLNVPGQPQTVSRTPLKPFVPGLAKEAFELEAGGPHSPHTSCHQ</sequence>
<reference evidence="2" key="1">
    <citation type="submission" date="2022-11" db="UniProtKB">
        <authorList>
            <consortium name="WormBaseParasite"/>
        </authorList>
    </citation>
    <scope>IDENTIFICATION</scope>
</reference>
<proteinExistence type="predicted"/>